<evidence type="ECO:0000313" key="8">
    <source>
        <dbReference type="EMBL" id="CAD8812109.1"/>
    </source>
</evidence>
<comment type="similarity">
    <text evidence="1">Belongs to the 5'(3')-deoxyribonucleotidase family.</text>
</comment>
<dbReference type="InterPro" id="IPR016695">
    <property type="entry name" value="Pur_nucleotidase"/>
</dbReference>
<keyword evidence="4 6" id="KW-0460">Magnesium</keyword>
<evidence type="ECO:0000256" key="5">
    <source>
        <dbReference type="PIRSR" id="PIRSR017434-1"/>
    </source>
</evidence>
<evidence type="ECO:0000256" key="2">
    <source>
        <dbReference type="ARBA" id="ARBA00022723"/>
    </source>
</evidence>
<gene>
    <name evidence="8" type="ORF">OMED0930_LOCUS3203</name>
</gene>
<dbReference type="Gene3D" id="3.40.50.1000">
    <property type="entry name" value="HAD superfamily/HAD-like"/>
    <property type="match status" value="1"/>
</dbReference>
<evidence type="ECO:0000256" key="3">
    <source>
        <dbReference type="ARBA" id="ARBA00022801"/>
    </source>
</evidence>
<dbReference type="Pfam" id="PF05761">
    <property type="entry name" value="5_nucleotid"/>
    <property type="match status" value="1"/>
</dbReference>
<evidence type="ECO:0000256" key="7">
    <source>
        <dbReference type="SAM" id="MobiDB-lite"/>
    </source>
</evidence>
<dbReference type="EMBL" id="HBFO01004641">
    <property type="protein sequence ID" value="CAD8812109.1"/>
    <property type="molecule type" value="Transcribed_RNA"/>
</dbReference>
<feature type="compositionally biased region" description="Basic and acidic residues" evidence="7">
    <location>
        <begin position="530"/>
        <end position="554"/>
    </location>
</feature>
<name>A0A6T5YNJ5_9CHLO</name>
<dbReference type="InterPro" id="IPR008380">
    <property type="entry name" value="HAD-SF_hydro_IG_5-nucl"/>
</dbReference>
<keyword evidence="3" id="KW-0378">Hydrolase</keyword>
<feature type="binding site" evidence="6">
    <location>
        <position position="143"/>
    </location>
    <ligand>
        <name>GMP</name>
        <dbReference type="ChEBI" id="CHEBI:58115"/>
    </ligand>
</feature>
<keyword evidence="2 6" id="KW-0479">Metal-binding</keyword>
<dbReference type="PANTHER" id="PTHR12103:SF15">
    <property type="entry name" value="CYTOSOLIC PURINE 5'-NUCLEOTIDASE"/>
    <property type="match status" value="1"/>
</dbReference>
<feature type="binding site" evidence="6">
    <location>
        <position position="141"/>
    </location>
    <ligand>
        <name>Mg(2+)</name>
        <dbReference type="ChEBI" id="CHEBI:18420"/>
    </ligand>
</feature>
<dbReference type="PIRSF" id="PIRSF017434">
    <property type="entry name" value="Purine_5'-nucleotidase"/>
    <property type="match status" value="1"/>
</dbReference>
<dbReference type="GO" id="GO:0008253">
    <property type="term" value="F:5'-nucleotidase activity"/>
    <property type="evidence" value="ECO:0007669"/>
    <property type="project" value="TreeGrafter"/>
</dbReference>
<dbReference type="SUPFAM" id="SSF56784">
    <property type="entry name" value="HAD-like"/>
    <property type="match status" value="1"/>
</dbReference>
<evidence type="ECO:0000256" key="6">
    <source>
        <dbReference type="PIRSR" id="PIRSR017434-2"/>
    </source>
</evidence>
<feature type="active site" description="Nucleophile" evidence="5">
    <location>
        <position position="141"/>
    </location>
</feature>
<feature type="region of interest" description="Disordered" evidence="7">
    <location>
        <begin position="31"/>
        <end position="77"/>
    </location>
</feature>
<dbReference type="InterPro" id="IPR036412">
    <property type="entry name" value="HAD-like_sf"/>
</dbReference>
<reference evidence="8" key="1">
    <citation type="submission" date="2021-01" db="EMBL/GenBank/DDBJ databases">
        <authorList>
            <person name="Corre E."/>
            <person name="Pelletier E."/>
            <person name="Niang G."/>
            <person name="Scheremetjew M."/>
            <person name="Finn R."/>
            <person name="Kale V."/>
            <person name="Holt S."/>
            <person name="Cochrane G."/>
            <person name="Meng A."/>
            <person name="Brown T."/>
            <person name="Cohen L."/>
        </authorList>
    </citation>
    <scope>NUCLEOTIDE SEQUENCE</scope>
    <source>
        <strain evidence="8">Clade-D-RCC1621</strain>
    </source>
</reference>
<evidence type="ECO:0000256" key="4">
    <source>
        <dbReference type="ARBA" id="ARBA00022842"/>
    </source>
</evidence>
<dbReference type="NCBIfam" id="TIGR02244">
    <property type="entry name" value="HAD-IG-Ncltidse"/>
    <property type="match status" value="1"/>
</dbReference>
<proteinExistence type="inferred from homology"/>
<accession>A0A6T5YNJ5</accession>
<feature type="binding site" evidence="6">
    <location>
        <position position="458"/>
    </location>
    <ligand>
        <name>Mg(2+)</name>
        <dbReference type="ChEBI" id="CHEBI:18420"/>
    </ligand>
</feature>
<organism evidence="8">
    <name type="scientific">Ostreococcus mediterraneus</name>
    <dbReference type="NCBI Taxonomy" id="1486918"/>
    <lineage>
        <taxon>Eukaryota</taxon>
        <taxon>Viridiplantae</taxon>
        <taxon>Chlorophyta</taxon>
        <taxon>Mamiellophyceae</taxon>
        <taxon>Mamiellales</taxon>
        <taxon>Bathycoccaceae</taxon>
        <taxon>Ostreococcus</taxon>
    </lineage>
</organism>
<sequence length="645" mass="72072">MTTTTTCGMLSVFRRARGVIGEHTSSSLALARRARGVSTSQAALGGTNDGEGERRDGARGKTSAKIARVGGKTGAQGSQTRTRVMSNAEARTHVSNLNAAATSELKHWSTVTEATRREAHVAKIFCNRSLNMSKISSIGFDMDYTLAMYNPATFEQMSYDETVKKLVSAYGYPKQLLESLKFDPNYMVRGLVVDKKRGNILKMDRHSYVKVAYHGFEALNTDDRLRTYCDVSKRPSYDGADFSALDTLFSMGEAYLFSQLVEAKDSGKYKFFKEKEYMKMYDEIRAAVDLCHRDGSLKHAVAANPAKYMDSGEEIVPLLKALRASGKKVFLLTNSLWDYTNVVMNFLCSNKVGKEKTLEWLELFDVVVTGAAKPTYFANESATIYEVDTKTHLLRNTDNGAPLTPIGAVEDQTHQQALASGLRATGVGAAKVYQGGSYLHLHAMLDIDYGSKLLYVGDHIYGDIVRSKKTIGWRTMLIVPELAHEIEILEANKEKPPVLRRLRTLRDALDDQVARHAWLVQNSSSAGASDGDKEKHMDELSRARDMSRTARTAHREGMREYHGKFHYVWGQMMKAGSQSSRFASQLERYACLYTSHVRNMFGYSPQKVFRATEDIAPHDEHDEEFVRAIDLYSEAIESGDIEKLG</sequence>
<dbReference type="InterPro" id="IPR023214">
    <property type="entry name" value="HAD_sf"/>
</dbReference>
<feature type="region of interest" description="Disordered" evidence="7">
    <location>
        <begin position="524"/>
        <end position="554"/>
    </location>
</feature>
<evidence type="ECO:0008006" key="9">
    <source>
        <dbReference type="Google" id="ProtNLM"/>
    </source>
</evidence>
<evidence type="ECO:0000256" key="1">
    <source>
        <dbReference type="ARBA" id="ARBA00009589"/>
    </source>
</evidence>
<dbReference type="GO" id="GO:0046872">
    <property type="term" value="F:metal ion binding"/>
    <property type="evidence" value="ECO:0007669"/>
    <property type="project" value="UniProtKB-KW"/>
</dbReference>
<comment type="cofactor">
    <cofactor evidence="6">
        <name>Mg(2+)</name>
        <dbReference type="ChEBI" id="CHEBI:18420"/>
    </cofactor>
    <text evidence="6">Binds 1 Mg(2+) ion per subunit.</text>
</comment>
<protein>
    <recommendedName>
        <fullName evidence="9">5'-nucleotidase</fullName>
    </recommendedName>
</protein>
<feature type="active site" description="Proton donor" evidence="5">
    <location>
        <position position="143"/>
    </location>
</feature>
<dbReference type="AlphaFoldDB" id="A0A6T5YNJ5"/>
<dbReference type="PANTHER" id="PTHR12103">
    <property type="entry name" value="5'-NUCLEOTIDASE DOMAIN-CONTAINING"/>
    <property type="match status" value="1"/>
</dbReference>